<evidence type="ECO:0000313" key="2">
    <source>
        <dbReference type="Proteomes" id="UP000184526"/>
    </source>
</evidence>
<dbReference type="STRING" id="1121306.SAMN02745196_02800"/>
<dbReference type="PANTHER" id="PTHR42855:SF2">
    <property type="entry name" value="DRUG RESISTANCE ABC TRANSPORTER,ATP-BINDING PROTEIN"/>
    <property type="match status" value="1"/>
</dbReference>
<dbReference type="PANTHER" id="PTHR42855">
    <property type="entry name" value="ABC TRANSPORTER ATP-BINDING SUBUNIT"/>
    <property type="match status" value="1"/>
</dbReference>
<proteinExistence type="predicted"/>
<organism evidence="1 2">
    <name type="scientific">Clostridium collagenovorans DSM 3089</name>
    <dbReference type="NCBI Taxonomy" id="1121306"/>
    <lineage>
        <taxon>Bacteria</taxon>
        <taxon>Bacillati</taxon>
        <taxon>Bacillota</taxon>
        <taxon>Clostridia</taxon>
        <taxon>Eubacteriales</taxon>
        <taxon>Clostridiaceae</taxon>
        <taxon>Clostridium</taxon>
    </lineage>
</organism>
<evidence type="ECO:0000313" key="1">
    <source>
        <dbReference type="EMBL" id="SHI09517.1"/>
    </source>
</evidence>
<dbReference type="SUPFAM" id="SSF52540">
    <property type="entry name" value="P-loop containing nucleoside triphosphate hydrolases"/>
    <property type="match status" value="1"/>
</dbReference>
<dbReference type="Proteomes" id="UP000184526">
    <property type="component" value="Unassembled WGS sequence"/>
</dbReference>
<sequence>MMVLSGEENAKVRLCKLMLQDINWLVLDESTNHLYVEAKEELKKAIREFKGKVLLVCHEPEFYADIVTDVWNIEGWTLKTP</sequence>
<dbReference type="InterPro" id="IPR027417">
    <property type="entry name" value="P-loop_NTPase"/>
</dbReference>
<keyword evidence="2" id="KW-1185">Reference proteome</keyword>
<name>A0A1M5YBW9_9CLOT</name>
<accession>A0A1M5YBW9</accession>
<dbReference type="AlphaFoldDB" id="A0A1M5YBW9"/>
<evidence type="ECO:0008006" key="3">
    <source>
        <dbReference type="Google" id="ProtNLM"/>
    </source>
</evidence>
<reference evidence="1 2" key="1">
    <citation type="submission" date="2016-11" db="EMBL/GenBank/DDBJ databases">
        <authorList>
            <person name="Jaros S."/>
            <person name="Januszkiewicz K."/>
            <person name="Wedrychowicz H."/>
        </authorList>
    </citation>
    <scope>NUCLEOTIDE SEQUENCE [LARGE SCALE GENOMIC DNA]</scope>
    <source>
        <strain evidence="1 2">DSM 3089</strain>
    </source>
</reference>
<dbReference type="EMBL" id="FQXP01000013">
    <property type="protein sequence ID" value="SHI09517.1"/>
    <property type="molecule type" value="Genomic_DNA"/>
</dbReference>
<dbReference type="Gene3D" id="3.40.50.300">
    <property type="entry name" value="P-loop containing nucleotide triphosphate hydrolases"/>
    <property type="match status" value="1"/>
</dbReference>
<dbReference type="InterPro" id="IPR051309">
    <property type="entry name" value="ABCF_ATPase"/>
</dbReference>
<protein>
    <recommendedName>
        <fullName evidence="3">ABC transporter</fullName>
    </recommendedName>
</protein>
<gene>
    <name evidence="1" type="ORF">SAMN02745196_02800</name>
</gene>